<dbReference type="OMA" id="FMCASFA"/>
<dbReference type="OrthoDB" id="5427833at2759"/>
<dbReference type="GeneID" id="25797062"/>
<feature type="chain" id="PRO_5003523987" description="Extracellular membrane protein CFEM domain-containing protein" evidence="2">
    <location>
        <begin position="25"/>
        <end position="255"/>
    </location>
</feature>
<sequence length="255" mass="26161">MARTHTAQWPTLTSLLFLAGAASGTLLTLSNFQSLTSAVSVQCLYAYNLPIRGCSPSDFTRGATCSESCISGLQAVQFSVRGLCANISSGSNSLLLQVKEGHILDALCNMHTPQMSTTSAPTPPPKQTPPPPRESSSKLEPESTTSDPISTTSSAPSKAATTTIPTLTSVIIPSSAGESTAEATNAPTSKATNEEQPSSTSEEKPKPTRNPNAQPGSGGGSPFDFVAISKATNLGLTGGSITMAIAIGFTTLTLI</sequence>
<evidence type="ECO:0000256" key="1">
    <source>
        <dbReference type="SAM" id="MobiDB-lite"/>
    </source>
</evidence>
<dbReference type="RefSeq" id="XP_013953952.1">
    <property type="nucleotide sequence ID" value="XM_014098477.1"/>
</dbReference>
<protein>
    <recommendedName>
        <fullName evidence="5">Extracellular membrane protein CFEM domain-containing protein</fullName>
    </recommendedName>
</protein>
<comment type="caution">
    <text evidence="3">The sequence shown here is derived from an EMBL/GenBank/DDBJ whole genome shotgun (WGS) entry which is preliminary data.</text>
</comment>
<dbReference type="HOGENOM" id="CLU_064772_0_0_1"/>
<proteinExistence type="predicted"/>
<dbReference type="InParanoid" id="G9N070"/>
<dbReference type="STRING" id="413071.G9N070"/>
<evidence type="ECO:0000313" key="3">
    <source>
        <dbReference type="EMBL" id="EHK19752.1"/>
    </source>
</evidence>
<feature type="compositionally biased region" description="Polar residues" evidence="1">
    <location>
        <begin position="167"/>
        <end position="200"/>
    </location>
</feature>
<feature type="compositionally biased region" description="Low complexity" evidence="1">
    <location>
        <begin position="142"/>
        <end position="166"/>
    </location>
</feature>
<evidence type="ECO:0008006" key="5">
    <source>
        <dbReference type="Google" id="ProtNLM"/>
    </source>
</evidence>
<dbReference type="eggNOG" id="ENOG502QVGS">
    <property type="taxonomic scope" value="Eukaryota"/>
</dbReference>
<dbReference type="VEuPathDB" id="FungiDB:TRIVIDRAFT_68242"/>
<keyword evidence="2" id="KW-0732">Signal</keyword>
<reference evidence="3 4" key="1">
    <citation type="journal article" date="2011" name="Genome Biol.">
        <title>Comparative genome sequence analysis underscores mycoparasitism as the ancestral life style of Trichoderma.</title>
        <authorList>
            <person name="Kubicek C.P."/>
            <person name="Herrera-Estrella A."/>
            <person name="Seidl-Seiboth V."/>
            <person name="Martinez D.A."/>
            <person name="Druzhinina I.S."/>
            <person name="Thon M."/>
            <person name="Zeilinger S."/>
            <person name="Casas-Flores S."/>
            <person name="Horwitz B.A."/>
            <person name="Mukherjee P.K."/>
            <person name="Mukherjee M."/>
            <person name="Kredics L."/>
            <person name="Alcaraz L.D."/>
            <person name="Aerts A."/>
            <person name="Antal Z."/>
            <person name="Atanasova L."/>
            <person name="Cervantes-Badillo M.G."/>
            <person name="Challacombe J."/>
            <person name="Chertkov O."/>
            <person name="McCluskey K."/>
            <person name="Coulpier F."/>
            <person name="Deshpande N."/>
            <person name="von Doehren H."/>
            <person name="Ebbole D.J."/>
            <person name="Esquivel-Naranjo E.U."/>
            <person name="Fekete E."/>
            <person name="Flipphi M."/>
            <person name="Glaser F."/>
            <person name="Gomez-Rodriguez E.Y."/>
            <person name="Gruber S."/>
            <person name="Han C."/>
            <person name="Henrissat B."/>
            <person name="Hermosa R."/>
            <person name="Hernandez-Onate M."/>
            <person name="Karaffa L."/>
            <person name="Kosti I."/>
            <person name="Le Crom S."/>
            <person name="Lindquist E."/>
            <person name="Lucas S."/>
            <person name="Luebeck M."/>
            <person name="Luebeck P.S."/>
            <person name="Margeot A."/>
            <person name="Metz B."/>
            <person name="Misra M."/>
            <person name="Nevalainen H."/>
            <person name="Omann M."/>
            <person name="Packer N."/>
            <person name="Perrone G."/>
            <person name="Uresti-Rivera E.E."/>
            <person name="Salamov A."/>
            <person name="Schmoll M."/>
            <person name="Seiboth B."/>
            <person name="Shapiro H."/>
            <person name="Sukno S."/>
            <person name="Tamayo-Ramos J.A."/>
            <person name="Tisch D."/>
            <person name="Wiest A."/>
            <person name="Wilkinson H.H."/>
            <person name="Zhang M."/>
            <person name="Coutinho P.M."/>
            <person name="Kenerley C.M."/>
            <person name="Monte E."/>
            <person name="Baker S.E."/>
            <person name="Grigoriev I.V."/>
        </authorList>
    </citation>
    <scope>NUCLEOTIDE SEQUENCE [LARGE SCALE GENOMIC DNA]</scope>
    <source>
        <strain evidence="4">Gv29-8 / FGSC 10586</strain>
    </source>
</reference>
<organism evidence="3 4">
    <name type="scientific">Hypocrea virens (strain Gv29-8 / FGSC 10586)</name>
    <name type="common">Gliocladium virens</name>
    <name type="synonym">Trichoderma virens</name>
    <dbReference type="NCBI Taxonomy" id="413071"/>
    <lineage>
        <taxon>Eukaryota</taxon>
        <taxon>Fungi</taxon>
        <taxon>Dikarya</taxon>
        <taxon>Ascomycota</taxon>
        <taxon>Pezizomycotina</taxon>
        <taxon>Sordariomycetes</taxon>
        <taxon>Hypocreomycetidae</taxon>
        <taxon>Hypocreales</taxon>
        <taxon>Hypocreaceae</taxon>
        <taxon>Trichoderma</taxon>
    </lineage>
</organism>
<feature type="signal peptide" evidence="2">
    <location>
        <begin position="1"/>
        <end position="24"/>
    </location>
</feature>
<accession>G9N070</accession>
<gene>
    <name evidence="3" type="ORF">TRIVIDRAFT_68242</name>
</gene>
<dbReference type="EMBL" id="ABDF02000082">
    <property type="protein sequence ID" value="EHK19752.1"/>
    <property type="molecule type" value="Genomic_DNA"/>
</dbReference>
<feature type="region of interest" description="Disordered" evidence="1">
    <location>
        <begin position="113"/>
        <end position="224"/>
    </location>
</feature>
<keyword evidence="4" id="KW-1185">Reference proteome</keyword>
<evidence type="ECO:0000256" key="2">
    <source>
        <dbReference type="SAM" id="SignalP"/>
    </source>
</evidence>
<evidence type="ECO:0000313" key="4">
    <source>
        <dbReference type="Proteomes" id="UP000007115"/>
    </source>
</evidence>
<feature type="compositionally biased region" description="Pro residues" evidence="1">
    <location>
        <begin position="121"/>
        <end position="133"/>
    </location>
</feature>
<dbReference type="AlphaFoldDB" id="G9N070"/>
<name>G9N070_HYPVG</name>
<dbReference type="Proteomes" id="UP000007115">
    <property type="component" value="Unassembled WGS sequence"/>
</dbReference>